<gene>
    <name evidence="2" type="ORF">MIMGU_mgv1a012718mg</name>
</gene>
<reference evidence="2 3" key="1">
    <citation type="journal article" date="2013" name="Proc. Natl. Acad. Sci. U.S.A.">
        <title>Fine-scale variation in meiotic recombination in Mimulus inferred from population shotgun sequencing.</title>
        <authorList>
            <person name="Hellsten U."/>
            <person name="Wright K.M."/>
            <person name="Jenkins J."/>
            <person name="Shu S."/>
            <person name="Yuan Y."/>
            <person name="Wessler S.R."/>
            <person name="Schmutz J."/>
            <person name="Willis J.H."/>
            <person name="Rokhsar D.S."/>
        </authorList>
    </citation>
    <scope>NUCLEOTIDE SEQUENCE [LARGE SCALE GENOMIC DNA]</scope>
    <source>
        <strain evidence="3">cv. DUN x IM62</strain>
    </source>
</reference>
<dbReference type="SUPFAM" id="SSF52047">
    <property type="entry name" value="RNI-like"/>
    <property type="match status" value="1"/>
</dbReference>
<feature type="domain" description="At1g61320/AtMIF1 LRR" evidence="1">
    <location>
        <begin position="13"/>
        <end position="242"/>
    </location>
</feature>
<keyword evidence="3" id="KW-1185">Reference proteome</keyword>
<dbReference type="InterPro" id="IPR053772">
    <property type="entry name" value="At1g61320/At1g61330-like"/>
</dbReference>
<evidence type="ECO:0000313" key="2">
    <source>
        <dbReference type="EMBL" id="EYU41893.1"/>
    </source>
</evidence>
<dbReference type="Proteomes" id="UP000030748">
    <property type="component" value="Unassembled WGS sequence"/>
</dbReference>
<evidence type="ECO:0000313" key="3">
    <source>
        <dbReference type="Proteomes" id="UP000030748"/>
    </source>
</evidence>
<organism evidence="2 3">
    <name type="scientific">Erythranthe guttata</name>
    <name type="common">Yellow monkey flower</name>
    <name type="synonym">Mimulus guttatus</name>
    <dbReference type="NCBI Taxonomy" id="4155"/>
    <lineage>
        <taxon>Eukaryota</taxon>
        <taxon>Viridiplantae</taxon>
        <taxon>Streptophyta</taxon>
        <taxon>Embryophyta</taxon>
        <taxon>Tracheophyta</taxon>
        <taxon>Spermatophyta</taxon>
        <taxon>Magnoliopsida</taxon>
        <taxon>eudicotyledons</taxon>
        <taxon>Gunneridae</taxon>
        <taxon>Pentapetalae</taxon>
        <taxon>asterids</taxon>
        <taxon>lamiids</taxon>
        <taxon>Lamiales</taxon>
        <taxon>Phrymaceae</taxon>
        <taxon>Erythranthe</taxon>
    </lineage>
</organism>
<dbReference type="InterPro" id="IPR032675">
    <property type="entry name" value="LRR_dom_sf"/>
</dbReference>
<dbReference type="InterPro" id="IPR055357">
    <property type="entry name" value="LRR_At1g61320_AtMIF1"/>
</dbReference>
<protein>
    <recommendedName>
        <fullName evidence="1">At1g61320/AtMIF1 LRR domain-containing protein</fullName>
    </recommendedName>
</protein>
<dbReference type="PANTHER" id="PTHR34145:SF68">
    <property type="entry name" value="FBD DOMAIN-CONTAINING PROTEIN"/>
    <property type="match status" value="1"/>
</dbReference>
<dbReference type="AlphaFoldDB" id="A0A022RQ31"/>
<dbReference type="Gene3D" id="3.80.10.10">
    <property type="entry name" value="Ribonuclease Inhibitor"/>
    <property type="match status" value="1"/>
</dbReference>
<dbReference type="Pfam" id="PF23622">
    <property type="entry name" value="LRR_At1g61320_AtMIF1"/>
    <property type="match status" value="1"/>
</dbReference>
<evidence type="ECO:0000259" key="1">
    <source>
        <dbReference type="Pfam" id="PF23622"/>
    </source>
</evidence>
<dbReference type="STRING" id="4155.A0A022RQ31"/>
<accession>A0A022RQ31</accession>
<dbReference type="PANTHER" id="PTHR34145">
    <property type="entry name" value="OS02G0105600 PROTEIN"/>
    <property type="match status" value="1"/>
</dbReference>
<proteinExistence type="predicted"/>
<dbReference type="eggNOG" id="ENOG502RYMX">
    <property type="taxonomic scope" value="Eukaryota"/>
</dbReference>
<sequence>MSNLEVCGSSLVLKHLKIVNCYDFISLKVSAPRLTSLTVKMFEELLLEHVPMLTEVSLRCDSCSISIKRVFSQLSCCISQLKVLCLQLICLQYSIEQPIELCEFPEMPKLNKLVIKCCATGDESLVRLTAFMRAFPYLEEFVLKYEWYRLPREDKVMKDAIVRSPHNHLKVFKFCGYYGRTIDAELLSYILEKCVVLEKIIIDPSGAISPDTDELDVEHTARKNAKEHIEPHVPHHVQLVVL</sequence>
<dbReference type="EMBL" id="KI630319">
    <property type="protein sequence ID" value="EYU41893.1"/>
    <property type="molecule type" value="Genomic_DNA"/>
</dbReference>
<name>A0A022RQ31_ERYGU</name>